<dbReference type="PROSITE" id="PS00369">
    <property type="entry name" value="PTS_HPR_HIS"/>
    <property type="match status" value="1"/>
</dbReference>
<dbReference type="InterPro" id="IPR039643">
    <property type="entry name" value="DhaM"/>
</dbReference>
<evidence type="ECO:0000313" key="12">
    <source>
        <dbReference type="Proteomes" id="UP000581206"/>
    </source>
</evidence>
<evidence type="ECO:0000256" key="1">
    <source>
        <dbReference type="ARBA" id="ARBA00001113"/>
    </source>
</evidence>
<dbReference type="Proteomes" id="UP000581206">
    <property type="component" value="Unassembled WGS sequence"/>
</dbReference>
<protein>
    <recommendedName>
        <fullName evidence="5">Phosphocarrier protein HPr</fullName>
        <ecNumber evidence="4">2.7.1.121</ecNumber>
    </recommendedName>
</protein>
<dbReference type="GO" id="GO:0016020">
    <property type="term" value="C:membrane"/>
    <property type="evidence" value="ECO:0007669"/>
    <property type="project" value="InterPro"/>
</dbReference>
<dbReference type="CDD" id="cd00367">
    <property type="entry name" value="PTS-HPr_like"/>
    <property type="match status" value="1"/>
</dbReference>
<dbReference type="NCBIfam" id="TIGR02364">
    <property type="entry name" value="dha_pts"/>
    <property type="match status" value="1"/>
</dbReference>
<dbReference type="GO" id="GO:0009401">
    <property type="term" value="P:phosphoenolpyruvate-dependent sugar phosphotransferase system"/>
    <property type="evidence" value="ECO:0007669"/>
    <property type="project" value="InterPro"/>
</dbReference>
<dbReference type="PRINTS" id="PR00107">
    <property type="entry name" value="PHOSPHOCPHPR"/>
</dbReference>
<comment type="function">
    <text evidence="3">General (non sugar-specific) component of the phosphoenolpyruvate-dependent sugar phosphotransferase system (sugar PTS). This major carbohydrate active-transport system catalyzes the phosphorylation of incoming sugar substrates concomitantly with their translocation across the cell membrane. The phosphoryl group from phosphoenolpyruvate (PEP) is transferred to the phosphoryl carrier protein HPr by enzyme I. Phospho-HPr then transfers it to the PTS EIIA domain.</text>
</comment>
<dbReference type="InterPro" id="IPR036662">
    <property type="entry name" value="PTS_EIIA_man-typ_sf"/>
</dbReference>
<keyword evidence="11" id="KW-0418">Kinase</keyword>
<feature type="domain" description="HPr" evidence="10">
    <location>
        <begin position="153"/>
        <end position="236"/>
    </location>
</feature>
<dbReference type="Pfam" id="PF00381">
    <property type="entry name" value="PTS-HPr"/>
    <property type="match status" value="1"/>
</dbReference>
<dbReference type="GO" id="GO:0047324">
    <property type="term" value="F:phosphoenolpyruvate-glycerone phosphotransferase activity"/>
    <property type="evidence" value="ECO:0007669"/>
    <property type="project" value="UniProtKB-EC"/>
</dbReference>
<evidence type="ECO:0000256" key="3">
    <source>
        <dbReference type="ARBA" id="ARBA00003681"/>
    </source>
</evidence>
<dbReference type="GO" id="GO:0019563">
    <property type="term" value="P:glycerol catabolic process"/>
    <property type="evidence" value="ECO:0007669"/>
    <property type="project" value="InterPro"/>
</dbReference>
<dbReference type="SUPFAM" id="SSF55594">
    <property type="entry name" value="HPr-like"/>
    <property type="match status" value="1"/>
</dbReference>
<dbReference type="Gene3D" id="3.30.1340.10">
    <property type="entry name" value="HPr-like"/>
    <property type="match status" value="1"/>
</dbReference>
<evidence type="ECO:0000256" key="2">
    <source>
        <dbReference type="ARBA" id="ARBA00002788"/>
    </source>
</evidence>
<dbReference type="Gene3D" id="3.40.50.510">
    <property type="entry name" value="Phosphotransferase system, mannose-type IIA component"/>
    <property type="match status" value="1"/>
</dbReference>
<name>A0A7X6KVC1_9CELL</name>
<gene>
    <name evidence="11" type="primary">dhaM</name>
    <name evidence="11" type="ORF">HGA03_08930</name>
</gene>
<dbReference type="SUPFAM" id="SSF53062">
    <property type="entry name" value="PTS system fructose IIA component-like"/>
    <property type="match status" value="1"/>
</dbReference>
<feature type="domain" description="PTS EIIA type-4" evidence="9">
    <location>
        <begin position="4"/>
        <end position="132"/>
    </location>
</feature>
<organism evidence="11 12">
    <name type="scientific">Cellulomonas denverensis</name>
    <dbReference type="NCBI Taxonomy" id="264297"/>
    <lineage>
        <taxon>Bacteria</taxon>
        <taxon>Bacillati</taxon>
        <taxon>Actinomycetota</taxon>
        <taxon>Actinomycetes</taxon>
        <taxon>Micrococcales</taxon>
        <taxon>Cellulomonadaceae</taxon>
        <taxon>Cellulomonas</taxon>
    </lineage>
</organism>
<dbReference type="InterPro" id="IPR035895">
    <property type="entry name" value="HPr-like_sf"/>
</dbReference>
<evidence type="ECO:0000256" key="4">
    <source>
        <dbReference type="ARBA" id="ARBA00012095"/>
    </source>
</evidence>
<comment type="caution">
    <text evidence="11">The sequence shown here is derived from an EMBL/GenBank/DDBJ whole genome shotgun (WGS) entry which is preliminary data.</text>
</comment>
<sequence length="236" mass="23074">MTAGVALVLVSHSALIAEGLRDLAGQMAPGVTIVPAGGDPAGGLGTSVDLVTEAIEQAAAEDRQVLVLTDLGSAVLTTEMVLELLDEDVAARVRLAEAPLVEGAVVAAVEAAGGAGLDAVQSAAERAGGAPVAEPPAAPAAEAPAPAAEDPGAISGQVTVRNPLGLHARPAAILSRMMAGFDAAVQVNGVNAASVLELMQLGATQGQTLTLSATGPQARAAVDAFIGAVDEGFGEV</sequence>
<evidence type="ECO:0000259" key="9">
    <source>
        <dbReference type="PROSITE" id="PS51096"/>
    </source>
</evidence>
<feature type="region of interest" description="Disordered" evidence="8">
    <location>
        <begin position="127"/>
        <end position="154"/>
    </location>
</feature>
<reference evidence="11 12" key="1">
    <citation type="submission" date="2020-04" db="EMBL/GenBank/DDBJ databases">
        <title>MicrobeNet Type strains.</title>
        <authorList>
            <person name="Nicholson A.C."/>
        </authorList>
    </citation>
    <scope>NUCLEOTIDE SEQUENCE [LARGE SCALE GENOMIC DNA]</scope>
    <source>
        <strain evidence="11 12">ATCC BAA-788</strain>
    </source>
</reference>
<accession>A0A7X6KVC1</accession>
<keyword evidence="12" id="KW-1185">Reference proteome</keyword>
<evidence type="ECO:0000256" key="5">
    <source>
        <dbReference type="ARBA" id="ARBA00020422"/>
    </source>
</evidence>
<dbReference type="EC" id="2.7.1.121" evidence="4"/>
<evidence type="ECO:0000313" key="11">
    <source>
        <dbReference type="EMBL" id="NKY22785.1"/>
    </source>
</evidence>
<comment type="catalytic activity">
    <reaction evidence="1">
        <text>dihydroxyacetone + phosphoenolpyruvate = dihydroxyacetone phosphate + pyruvate</text>
        <dbReference type="Rhea" id="RHEA:18381"/>
        <dbReference type="ChEBI" id="CHEBI:15361"/>
        <dbReference type="ChEBI" id="CHEBI:16016"/>
        <dbReference type="ChEBI" id="CHEBI:57642"/>
        <dbReference type="ChEBI" id="CHEBI:58702"/>
        <dbReference type="EC" id="2.7.1.121"/>
    </reaction>
</comment>
<dbReference type="RefSeq" id="WP_168629884.1">
    <property type="nucleotide sequence ID" value="NZ_BONL01000016.1"/>
</dbReference>
<dbReference type="InterPro" id="IPR012844">
    <property type="entry name" value="DhaM_N"/>
</dbReference>
<dbReference type="PROSITE" id="PS51350">
    <property type="entry name" value="PTS_HPR_DOM"/>
    <property type="match status" value="1"/>
</dbReference>
<dbReference type="PANTHER" id="PTHR38594">
    <property type="entry name" value="PEP-DEPENDENT DIHYDROXYACETONE KINASE, PHOSPHORYL DONOR SUBUNIT DHAM"/>
    <property type="match status" value="1"/>
</dbReference>
<dbReference type="PROSITE" id="PS51096">
    <property type="entry name" value="PTS_EIIA_TYPE_4"/>
    <property type="match status" value="1"/>
</dbReference>
<dbReference type="EMBL" id="JAAXOX010000003">
    <property type="protein sequence ID" value="NKY22785.1"/>
    <property type="molecule type" value="Genomic_DNA"/>
</dbReference>
<dbReference type="InterPro" id="IPR004701">
    <property type="entry name" value="PTS_EIIA_man-typ"/>
</dbReference>
<dbReference type="InterPro" id="IPR000032">
    <property type="entry name" value="HPr-like"/>
</dbReference>
<proteinExistence type="predicted"/>
<dbReference type="InterPro" id="IPR001020">
    <property type="entry name" value="PTS_HPr_His_P_site"/>
</dbReference>
<evidence type="ECO:0000256" key="7">
    <source>
        <dbReference type="ARBA" id="ARBA00046577"/>
    </source>
</evidence>
<comment type="function">
    <text evidence="2">Component of the dihydroxyacetone kinase complex, which is responsible for the phosphoenolpyruvate (PEP)-dependent phosphorylation of dihydroxyacetone. DhaM serves as the phosphoryl donor. Is phosphorylated by phosphoenolpyruvate in an EI- and HPr-dependent reaction, and a phosphorelay system on histidine residues finally leads to phosphoryl transfer to DhaL and dihydroxyacetone.</text>
</comment>
<dbReference type="AlphaFoldDB" id="A0A7X6KVC1"/>
<dbReference type="NCBIfam" id="TIGR01003">
    <property type="entry name" value="PTS_HPr_family"/>
    <property type="match status" value="1"/>
</dbReference>
<evidence type="ECO:0000256" key="8">
    <source>
        <dbReference type="SAM" id="MobiDB-lite"/>
    </source>
</evidence>
<keyword evidence="6 11" id="KW-0808">Transferase</keyword>
<comment type="subunit">
    <text evidence="7">Homodimer. The dihydroxyacetone kinase complex is composed of a homodimer of DhaM, a homodimer of DhaK and the subunit DhaL.</text>
</comment>
<feature type="compositionally biased region" description="Low complexity" evidence="8">
    <location>
        <begin position="139"/>
        <end position="153"/>
    </location>
</feature>
<dbReference type="Pfam" id="PF03610">
    <property type="entry name" value="EIIA-man"/>
    <property type="match status" value="1"/>
</dbReference>
<dbReference type="PANTHER" id="PTHR38594:SF1">
    <property type="entry name" value="PEP-DEPENDENT DIHYDROXYACETONE KINASE, PHOSPHORYL DONOR SUBUNIT DHAM"/>
    <property type="match status" value="1"/>
</dbReference>
<evidence type="ECO:0000256" key="6">
    <source>
        <dbReference type="ARBA" id="ARBA00022679"/>
    </source>
</evidence>
<evidence type="ECO:0000259" key="10">
    <source>
        <dbReference type="PROSITE" id="PS51350"/>
    </source>
</evidence>